<reference evidence="2" key="2">
    <citation type="submission" date="2022-01" db="EMBL/GenBank/DDBJ databases">
        <authorList>
            <person name="Yamashiro T."/>
            <person name="Shiraishi A."/>
            <person name="Satake H."/>
            <person name="Nakayama K."/>
        </authorList>
    </citation>
    <scope>NUCLEOTIDE SEQUENCE</scope>
</reference>
<protein>
    <submittedName>
        <fullName evidence="2">Uncharacterized protein</fullName>
    </submittedName>
</protein>
<dbReference type="Proteomes" id="UP001151760">
    <property type="component" value="Unassembled WGS sequence"/>
</dbReference>
<keyword evidence="3" id="KW-1185">Reference proteome</keyword>
<accession>A0ABQ5BL29</accession>
<reference evidence="2" key="1">
    <citation type="journal article" date="2022" name="Int. J. Mol. Sci.">
        <title>Draft Genome of Tanacetum Coccineum: Genomic Comparison of Closely Related Tanacetum-Family Plants.</title>
        <authorList>
            <person name="Yamashiro T."/>
            <person name="Shiraishi A."/>
            <person name="Nakayama K."/>
            <person name="Satake H."/>
        </authorList>
    </citation>
    <scope>NUCLEOTIDE SEQUENCE</scope>
</reference>
<name>A0ABQ5BL29_9ASTR</name>
<keyword evidence="1" id="KW-0175">Coiled coil</keyword>
<dbReference type="EMBL" id="BQNB010013307">
    <property type="protein sequence ID" value="GJT14371.1"/>
    <property type="molecule type" value="Genomic_DNA"/>
</dbReference>
<evidence type="ECO:0000313" key="3">
    <source>
        <dbReference type="Proteomes" id="UP001151760"/>
    </source>
</evidence>
<proteinExistence type="predicted"/>
<evidence type="ECO:0000256" key="1">
    <source>
        <dbReference type="SAM" id="Coils"/>
    </source>
</evidence>
<feature type="coiled-coil region" evidence="1">
    <location>
        <begin position="289"/>
        <end position="344"/>
    </location>
</feature>
<gene>
    <name evidence="2" type="ORF">Tco_0861413</name>
</gene>
<evidence type="ECO:0000313" key="2">
    <source>
        <dbReference type="EMBL" id="GJT14371.1"/>
    </source>
</evidence>
<comment type="caution">
    <text evidence="2">The sequence shown here is derived from an EMBL/GenBank/DDBJ whole genome shotgun (WGS) entry which is preliminary data.</text>
</comment>
<sequence length="345" mass="40165">MIDFMKHDIFKEQQILCDCDKSTKLQQGLDGCSMVQYCSLSRLRLMFSWLRGVTTGNIRVPKSSQQTLIFNARAAAKDSHLLLLPMTICANTAAKDVNKRTAQVRFVCWYDGPQERVLLIGTNNGLYCSFLKYVLLSAKCQENCEFDWLLGARGQFKFVPVVTWTLYRFFYFVPMTYQAFYAKELPISPPDPITSPAILTPSPVLPPSLLFDPLDISFPEELLPRYETIFYTPTPPQIFEIGKCSTKMHLKHHEEQVEDILNYLEELSFHRIKKMEEGRINRMITQRNSNELKIELERVRSQIIKLQRKKLGQKDKIAFAHYRISNLEQIIKEIQARHQTNQEDL</sequence>
<organism evidence="2 3">
    <name type="scientific">Tanacetum coccineum</name>
    <dbReference type="NCBI Taxonomy" id="301880"/>
    <lineage>
        <taxon>Eukaryota</taxon>
        <taxon>Viridiplantae</taxon>
        <taxon>Streptophyta</taxon>
        <taxon>Embryophyta</taxon>
        <taxon>Tracheophyta</taxon>
        <taxon>Spermatophyta</taxon>
        <taxon>Magnoliopsida</taxon>
        <taxon>eudicotyledons</taxon>
        <taxon>Gunneridae</taxon>
        <taxon>Pentapetalae</taxon>
        <taxon>asterids</taxon>
        <taxon>campanulids</taxon>
        <taxon>Asterales</taxon>
        <taxon>Asteraceae</taxon>
        <taxon>Asteroideae</taxon>
        <taxon>Anthemideae</taxon>
        <taxon>Anthemidinae</taxon>
        <taxon>Tanacetum</taxon>
    </lineage>
</organism>